<proteinExistence type="predicted"/>
<evidence type="ECO:0000313" key="4">
    <source>
        <dbReference type="Proteomes" id="UP001317705"/>
    </source>
</evidence>
<feature type="transmembrane region" description="Helical" evidence="1">
    <location>
        <begin position="357"/>
        <end position="378"/>
    </location>
</feature>
<evidence type="ECO:0000256" key="1">
    <source>
        <dbReference type="SAM" id="Phobius"/>
    </source>
</evidence>
<evidence type="ECO:0000259" key="2">
    <source>
        <dbReference type="Pfam" id="PF07885"/>
    </source>
</evidence>
<evidence type="ECO:0000313" key="3">
    <source>
        <dbReference type="EMBL" id="BDV42169.1"/>
    </source>
</evidence>
<organism evidence="3 4">
    <name type="scientific">Geotalea uraniireducens</name>
    <dbReference type="NCBI Taxonomy" id="351604"/>
    <lineage>
        <taxon>Bacteria</taxon>
        <taxon>Pseudomonadati</taxon>
        <taxon>Thermodesulfobacteriota</taxon>
        <taxon>Desulfuromonadia</taxon>
        <taxon>Geobacterales</taxon>
        <taxon>Geobacteraceae</taxon>
        <taxon>Geotalea</taxon>
    </lineage>
</organism>
<dbReference type="SUPFAM" id="SSF141571">
    <property type="entry name" value="Pentapeptide repeat-like"/>
    <property type="match status" value="1"/>
</dbReference>
<gene>
    <name evidence="3" type="ORF">GURASL_10920</name>
</gene>
<keyword evidence="4" id="KW-1185">Reference proteome</keyword>
<dbReference type="Gene3D" id="2.160.20.80">
    <property type="entry name" value="E3 ubiquitin-protein ligase SopA"/>
    <property type="match status" value="1"/>
</dbReference>
<dbReference type="Pfam" id="PF00805">
    <property type="entry name" value="Pentapeptide"/>
    <property type="match status" value="2"/>
</dbReference>
<dbReference type="EMBL" id="AP027151">
    <property type="protein sequence ID" value="BDV42169.1"/>
    <property type="molecule type" value="Genomic_DNA"/>
</dbReference>
<keyword evidence="1" id="KW-1133">Transmembrane helix</keyword>
<dbReference type="PANTHER" id="PTHR14136">
    <property type="entry name" value="BTB_POZ DOMAIN-CONTAINING PROTEIN KCTD9"/>
    <property type="match status" value="1"/>
</dbReference>
<dbReference type="InterPro" id="IPR051082">
    <property type="entry name" value="Pentapeptide-BTB/POZ_domain"/>
</dbReference>
<dbReference type="Pfam" id="PF07885">
    <property type="entry name" value="Ion_trans_2"/>
    <property type="match status" value="1"/>
</dbReference>
<feature type="domain" description="Potassium channel" evidence="2">
    <location>
        <begin position="338"/>
        <end position="414"/>
    </location>
</feature>
<sequence>MAQYSAAELERLRERWLAPPHDPAALDGCPSFGEFLRQRLAEVAALLARPADQSEPPVDWEKKRPRLRAAWEKSAEPLFRRTMAELAAAGLEAVLPLPPAQYSIREPVDLRGADCRGASFLGAHLENADFTGAELSGADFRAARCLETRFAQANCREATFAGAECQFARFDGAQLDNASFAGTDCSMVRFDRARLKQAGFGDAKCYATAFHGALLANAELAGMRINHFTTFGTPGEQLAAKSSKQPPANARQEGDDWYIVELLPLWLKAAEVNAAIRQLLKGHGYFIEADEYQYQEMVCRRHLLQASRLFRFYDWFFKDLIFGYGLKWKRPFITLLVIITLWGIGFFLHFYGSGTPLASSLGNGFYYSVISFTTLGLGNAQELTGFWPKFLICSEALLGTILMPIFLLAYARKILQD</sequence>
<accession>A0ABM8EI46</accession>
<dbReference type="InterPro" id="IPR013099">
    <property type="entry name" value="K_chnl_dom"/>
</dbReference>
<reference evidence="3 4" key="1">
    <citation type="submission" date="2022-12" db="EMBL/GenBank/DDBJ databases">
        <title>Polyphasic characterization of Geotalea uranireducens NIT-SL11 newly isolated from a complex of sewage sludge and microbially reduced graphene oxide.</title>
        <authorList>
            <person name="Xie L."/>
            <person name="Yoshida N."/>
            <person name="Meng L."/>
        </authorList>
    </citation>
    <scope>NUCLEOTIDE SEQUENCE [LARGE SCALE GENOMIC DNA]</scope>
    <source>
        <strain evidence="3 4">NIT-SL11</strain>
    </source>
</reference>
<dbReference type="Proteomes" id="UP001317705">
    <property type="component" value="Chromosome"/>
</dbReference>
<dbReference type="InterPro" id="IPR001646">
    <property type="entry name" value="5peptide_repeat"/>
</dbReference>
<feature type="transmembrane region" description="Helical" evidence="1">
    <location>
        <begin position="332"/>
        <end position="351"/>
    </location>
</feature>
<dbReference type="SUPFAM" id="SSF81324">
    <property type="entry name" value="Voltage-gated potassium channels"/>
    <property type="match status" value="1"/>
</dbReference>
<keyword evidence="1" id="KW-0472">Membrane</keyword>
<feature type="transmembrane region" description="Helical" evidence="1">
    <location>
        <begin position="390"/>
        <end position="411"/>
    </location>
</feature>
<name>A0ABM8EI46_9BACT</name>
<dbReference type="PANTHER" id="PTHR14136:SF17">
    <property type="entry name" value="BTB_POZ DOMAIN-CONTAINING PROTEIN KCTD9"/>
    <property type="match status" value="1"/>
</dbReference>
<keyword evidence="1" id="KW-0812">Transmembrane</keyword>
<protein>
    <recommendedName>
        <fullName evidence="2">Potassium channel domain-containing protein</fullName>
    </recommendedName>
</protein>
<dbReference type="Gene3D" id="1.10.287.70">
    <property type="match status" value="1"/>
</dbReference>